<gene>
    <name evidence="2" type="ORF">BU26DRAFT_516284</name>
</gene>
<feature type="region of interest" description="Disordered" evidence="1">
    <location>
        <begin position="1"/>
        <end position="22"/>
    </location>
</feature>
<protein>
    <submittedName>
        <fullName evidence="2">Uncharacterized protein</fullName>
    </submittedName>
</protein>
<accession>A0A6A6IUD9</accession>
<reference evidence="2" key="1">
    <citation type="journal article" date="2020" name="Stud. Mycol.">
        <title>101 Dothideomycetes genomes: a test case for predicting lifestyles and emergence of pathogens.</title>
        <authorList>
            <person name="Haridas S."/>
            <person name="Albert R."/>
            <person name="Binder M."/>
            <person name="Bloem J."/>
            <person name="Labutti K."/>
            <person name="Salamov A."/>
            <person name="Andreopoulos B."/>
            <person name="Baker S."/>
            <person name="Barry K."/>
            <person name="Bills G."/>
            <person name="Bluhm B."/>
            <person name="Cannon C."/>
            <person name="Castanera R."/>
            <person name="Culley D."/>
            <person name="Daum C."/>
            <person name="Ezra D."/>
            <person name="Gonzalez J."/>
            <person name="Henrissat B."/>
            <person name="Kuo A."/>
            <person name="Liang C."/>
            <person name="Lipzen A."/>
            <person name="Lutzoni F."/>
            <person name="Magnuson J."/>
            <person name="Mondo S."/>
            <person name="Nolan M."/>
            <person name="Ohm R."/>
            <person name="Pangilinan J."/>
            <person name="Park H.-J."/>
            <person name="Ramirez L."/>
            <person name="Alfaro M."/>
            <person name="Sun H."/>
            <person name="Tritt A."/>
            <person name="Yoshinaga Y."/>
            <person name="Zwiers L.-H."/>
            <person name="Turgeon B."/>
            <person name="Goodwin S."/>
            <person name="Spatafora J."/>
            <person name="Crous P."/>
            <person name="Grigoriev I."/>
        </authorList>
    </citation>
    <scope>NUCLEOTIDE SEQUENCE</scope>
    <source>
        <strain evidence="2">CBS 122368</strain>
    </source>
</reference>
<dbReference type="AlphaFoldDB" id="A0A6A6IUD9"/>
<name>A0A6A6IUD9_9PLEO</name>
<dbReference type="GeneID" id="54581619"/>
<feature type="compositionally biased region" description="Polar residues" evidence="1">
    <location>
        <begin position="10"/>
        <end position="22"/>
    </location>
</feature>
<evidence type="ECO:0000313" key="3">
    <source>
        <dbReference type="Proteomes" id="UP000800094"/>
    </source>
</evidence>
<organism evidence="2 3">
    <name type="scientific">Trematosphaeria pertusa</name>
    <dbReference type="NCBI Taxonomy" id="390896"/>
    <lineage>
        <taxon>Eukaryota</taxon>
        <taxon>Fungi</taxon>
        <taxon>Dikarya</taxon>
        <taxon>Ascomycota</taxon>
        <taxon>Pezizomycotina</taxon>
        <taxon>Dothideomycetes</taxon>
        <taxon>Pleosporomycetidae</taxon>
        <taxon>Pleosporales</taxon>
        <taxon>Massarineae</taxon>
        <taxon>Trematosphaeriaceae</taxon>
        <taxon>Trematosphaeria</taxon>
    </lineage>
</organism>
<proteinExistence type="predicted"/>
<evidence type="ECO:0000313" key="2">
    <source>
        <dbReference type="EMBL" id="KAF2254036.1"/>
    </source>
</evidence>
<dbReference type="RefSeq" id="XP_033689040.1">
    <property type="nucleotide sequence ID" value="XM_033828289.1"/>
</dbReference>
<dbReference type="EMBL" id="ML987191">
    <property type="protein sequence ID" value="KAF2254036.1"/>
    <property type="molecule type" value="Genomic_DNA"/>
</dbReference>
<keyword evidence="3" id="KW-1185">Reference proteome</keyword>
<evidence type="ECO:0000256" key="1">
    <source>
        <dbReference type="SAM" id="MobiDB-lite"/>
    </source>
</evidence>
<sequence length="227" mass="25360">MSLEDGIESESPSSARNPTKQTDVLRLRFTPWSISTSTCNYHHKRHIGDREGNPTREWIVWEALPMIEVARAKLEELQARNDHGGLEHVQRPSSIDSIEKSKEKIGSSQWSAIGIWSHETESIDQSWRKPDASRRLARHVPSNQTARISKHPWTPAPNLHQNSLLSSLCQLLIVCSCSCIRPPTFLASENCLLGLETGCDPPSDALFFPTSFLPHAGPRTPGPRSSL</sequence>
<dbReference type="Proteomes" id="UP000800094">
    <property type="component" value="Unassembled WGS sequence"/>
</dbReference>